<feature type="transmembrane region" description="Helical" evidence="4">
    <location>
        <begin position="295"/>
        <end position="315"/>
    </location>
</feature>
<dbReference type="Proteomes" id="UP000409037">
    <property type="component" value="Unassembled WGS sequence"/>
</dbReference>
<dbReference type="EMBL" id="CABVHU010000006">
    <property type="protein sequence ID" value="VVO03410.1"/>
    <property type="molecule type" value="Genomic_DNA"/>
</dbReference>
<reference evidence="6 7" key="1">
    <citation type="submission" date="2019-09" db="EMBL/GenBank/DDBJ databases">
        <authorList>
            <person name="Chandra G."/>
            <person name="Truman W A."/>
        </authorList>
    </citation>
    <scope>NUCLEOTIDE SEQUENCE [LARGE SCALE GENOMIC DNA]</scope>
    <source>
        <strain evidence="6">PS833</strain>
    </source>
</reference>
<gene>
    <name evidence="6" type="ORF">PS833_02845</name>
</gene>
<dbReference type="InterPro" id="IPR036259">
    <property type="entry name" value="MFS_trans_sf"/>
</dbReference>
<evidence type="ECO:0000256" key="4">
    <source>
        <dbReference type="SAM" id="Phobius"/>
    </source>
</evidence>
<dbReference type="RefSeq" id="WP_150798403.1">
    <property type="nucleotide sequence ID" value="NZ_CABVHU010000006.1"/>
</dbReference>
<name>A0A5E7CF73_PSEFL</name>
<dbReference type="OrthoDB" id="9793415at2"/>
<keyword evidence="3 4" id="KW-0472">Membrane</keyword>
<feature type="transmembrane region" description="Helical" evidence="4">
    <location>
        <begin position="231"/>
        <end position="253"/>
    </location>
</feature>
<dbReference type="GO" id="GO:0022857">
    <property type="term" value="F:transmembrane transporter activity"/>
    <property type="evidence" value="ECO:0007669"/>
    <property type="project" value="InterPro"/>
</dbReference>
<evidence type="ECO:0000313" key="7">
    <source>
        <dbReference type="Proteomes" id="UP000409037"/>
    </source>
</evidence>
<evidence type="ECO:0000256" key="3">
    <source>
        <dbReference type="ARBA" id="ARBA00023136"/>
    </source>
</evidence>
<feature type="transmembrane region" description="Helical" evidence="4">
    <location>
        <begin position="265"/>
        <end position="288"/>
    </location>
</feature>
<feature type="transmembrane region" description="Helical" evidence="4">
    <location>
        <begin position="117"/>
        <end position="137"/>
    </location>
</feature>
<dbReference type="Gene3D" id="1.20.1250.20">
    <property type="entry name" value="MFS general substrate transporter like domains"/>
    <property type="match status" value="2"/>
</dbReference>
<dbReference type="InterPro" id="IPR011701">
    <property type="entry name" value="MFS"/>
</dbReference>
<dbReference type="PROSITE" id="PS50850">
    <property type="entry name" value="MFS"/>
    <property type="match status" value="1"/>
</dbReference>
<keyword evidence="1 4" id="KW-0812">Transmembrane</keyword>
<feature type="transmembrane region" description="Helical" evidence="4">
    <location>
        <begin position="321"/>
        <end position="340"/>
    </location>
</feature>
<sequence length="420" mass="44121">MNTLRESTNTDYVSVAPRNEWSAGATTLLASFLAMATSWNVVSVALSVFLKPMQAELGWTRIELSIAPLAGLITAFMLPFTGLLLDRFGPRKVALCGTLMMAITLRLFGFLPPGPFAFAALIFMLAIAGSTINSLVLARGVANWFQRRLGTALGILFAGASVALALLIPIISGIVNESGWRTGFLVYSGIAILFSFPILFALVREPRHQLAFTGGLAAPDRFIALLAQPNFWKLASASLIAAIPIGGVINHLIPLLTDRGMNIAQAAQLGSVFAIAIGIGGLITGTLYDRLHPPLVTAVILALAAGGTAMLWILPVGNAETAVAFSALLAVGLTGLATGTEGNYIMYFSNRLFGLRNFSRVTTLLGLVISIGMAAGGLVFALVFDTTGAYNLALVGSIALYLVAAGVFLTISLPKRSHAL</sequence>
<evidence type="ECO:0000259" key="5">
    <source>
        <dbReference type="PROSITE" id="PS50850"/>
    </source>
</evidence>
<evidence type="ECO:0000256" key="1">
    <source>
        <dbReference type="ARBA" id="ARBA00022692"/>
    </source>
</evidence>
<dbReference type="InterPro" id="IPR050327">
    <property type="entry name" value="Proton-linked_MCT"/>
</dbReference>
<feature type="transmembrane region" description="Helical" evidence="4">
    <location>
        <begin position="149"/>
        <end position="172"/>
    </location>
</feature>
<organism evidence="6 7">
    <name type="scientific">Pseudomonas fluorescens</name>
    <dbReference type="NCBI Taxonomy" id="294"/>
    <lineage>
        <taxon>Bacteria</taxon>
        <taxon>Pseudomonadati</taxon>
        <taxon>Pseudomonadota</taxon>
        <taxon>Gammaproteobacteria</taxon>
        <taxon>Pseudomonadales</taxon>
        <taxon>Pseudomonadaceae</taxon>
        <taxon>Pseudomonas</taxon>
    </lineage>
</organism>
<dbReference type="AlphaFoldDB" id="A0A5E7CF73"/>
<feature type="transmembrane region" description="Helical" evidence="4">
    <location>
        <begin position="184"/>
        <end position="203"/>
    </location>
</feature>
<proteinExistence type="predicted"/>
<dbReference type="SUPFAM" id="SSF103473">
    <property type="entry name" value="MFS general substrate transporter"/>
    <property type="match status" value="1"/>
</dbReference>
<feature type="transmembrane region" description="Helical" evidence="4">
    <location>
        <begin position="62"/>
        <end position="85"/>
    </location>
</feature>
<keyword evidence="2 4" id="KW-1133">Transmembrane helix</keyword>
<dbReference type="Pfam" id="PF07690">
    <property type="entry name" value="MFS_1"/>
    <property type="match status" value="1"/>
</dbReference>
<feature type="transmembrane region" description="Helical" evidence="4">
    <location>
        <begin position="390"/>
        <end position="411"/>
    </location>
</feature>
<evidence type="ECO:0000256" key="2">
    <source>
        <dbReference type="ARBA" id="ARBA00022989"/>
    </source>
</evidence>
<protein>
    <recommendedName>
        <fullName evidence="5">Major facilitator superfamily (MFS) profile domain-containing protein</fullName>
    </recommendedName>
</protein>
<dbReference type="InterPro" id="IPR020846">
    <property type="entry name" value="MFS_dom"/>
</dbReference>
<evidence type="ECO:0000313" key="6">
    <source>
        <dbReference type="EMBL" id="VVO03410.1"/>
    </source>
</evidence>
<accession>A0A5E7CF73</accession>
<feature type="transmembrane region" description="Helical" evidence="4">
    <location>
        <begin position="28"/>
        <end position="50"/>
    </location>
</feature>
<feature type="domain" description="Major facilitator superfamily (MFS) profile" evidence="5">
    <location>
        <begin position="26"/>
        <end position="417"/>
    </location>
</feature>
<dbReference type="PANTHER" id="PTHR11360:SF290">
    <property type="entry name" value="MONOCARBOXYLATE MFS PERMEASE"/>
    <property type="match status" value="1"/>
</dbReference>
<feature type="transmembrane region" description="Helical" evidence="4">
    <location>
        <begin position="361"/>
        <end position="384"/>
    </location>
</feature>
<dbReference type="PANTHER" id="PTHR11360">
    <property type="entry name" value="MONOCARBOXYLATE TRANSPORTER"/>
    <property type="match status" value="1"/>
</dbReference>
<feature type="transmembrane region" description="Helical" evidence="4">
    <location>
        <begin position="92"/>
        <end position="111"/>
    </location>
</feature>